<feature type="transmembrane region" description="Helical" evidence="2">
    <location>
        <begin position="396"/>
        <end position="416"/>
    </location>
</feature>
<dbReference type="Pfam" id="PF05975">
    <property type="entry name" value="EcsB"/>
    <property type="match status" value="1"/>
</dbReference>
<dbReference type="InterPro" id="IPR010288">
    <property type="entry name" value="EcsB_ABC"/>
</dbReference>
<gene>
    <name evidence="3" type="ORF">BSOLF_1490</name>
</gene>
<evidence type="ECO:0000256" key="2">
    <source>
        <dbReference type="SAM" id="Phobius"/>
    </source>
</evidence>
<keyword evidence="2" id="KW-1133">Transmembrane helix</keyword>
<feature type="transmembrane region" description="Helical" evidence="2">
    <location>
        <begin position="63"/>
        <end position="81"/>
    </location>
</feature>
<feature type="transmembrane region" description="Helical" evidence="2">
    <location>
        <begin position="225"/>
        <end position="244"/>
    </location>
</feature>
<proteinExistence type="predicted"/>
<protein>
    <submittedName>
        <fullName evidence="3">ABC transporter, permease protein EscB</fullName>
    </submittedName>
</protein>
<organism evidence="3 4">
    <name type="scientific">Candidatus Carbonibacillus altaicus</name>
    <dbReference type="NCBI Taxonomy" id="2163959"/>
    <lineage>
        <taxon>Bacteria</taxon>
        <taxon>Bacillati</taxon>
        <taxon>Bacillota</taxon>
        <taxon>Bacilli</taxon>
        <taxon>Bacillales</taxon>
        <taxon>Candidatus Carbonibacillus</taxon>
    </lineage>
</organism>
<keyword evidence="2" id="KW-0812">Transmembrane</keyword>
<feature type="transmembrane region" description="Helical" evidence="2">
    <location>
        <begin position="93"/>
        <end position="109"/>
    </location>
</feature>
<feature type="transmembrane region" description="Helical" evidence="2">
    <location>
        <begin position="340"/>
        <end position="359"/>
    </location>
</feature>
<dbReference type="AlphaFoldDB" id="A0A2R6XZC7"/>
<dbReference type="Proteomes" id="UP000244338">
    <property type="component" value="Unassembled WGS sequence"/>
</dbReference>
<name>A0A2R6XZC7_9BACL</name>
<reference evidence="4" key="1">
    <citation type="journal article" date="2018" name="Sci. Rep.">
        <title>Lignite coal burning seam in the remote Altai Mountains harbors a hydrogen-driven thermophilic microbial community.</title>
        <authorList>
            <person name="Kadnikov V.V."/>
            <person name="Mardanov A.V."/>
            <person name="Ivasenko D.A."/>
            <person name="Antsiferov D.V."/>
            <person name="Beletsky A.V."/>
            <person name="Karnachuk O.V."/>
            <person name="Ravin N.V."/>
        </authorList>
    </citation>
    <scope>NUCLEOTIDE SEQUENCE [LARGE SCALE GENOMIC DNA]</scope>
</reference>
<dbReference type="GO" id="GO:0016020">
    <property type="term" value="C:membrane"/>
    <property type="evidence" value="ECO:0007669"/>
    <property type="project" value="InterPro"/>
</dbReference>
<evidence type="ECO:0000313" key="3">
    <source>
        <dbReference type="EMBL" id="PTQ55775.1"/>
    </source>
</evidence>
<dbReference type="EMBL" id="PEBX01000074">
    <property type="protein sequence ID" value="PTQ55775.1"/>
    <property type="molecule type" value="Genomic_DNA"/>
</dbReference>
<feature type="transmembrane region" description="Helical" evidence="2">
    <location>
        <begin position="201"/>
        <end position="219"/>
    </location>
</feature>
<comment type="caution">
    <text evidence="3">The sequence shown here is derived from an EMBL/GenBank/DDBJ whole genome shotgun (WGS) entry which is preliminary data.</text>
</comment>
<feature type="transmembrane region" description="Helical" evidence="2">
    <location>
        <begin position="168"/>
        <end position="189"/>
    </location>
</feature>
<keyword evidence="2" id="KW-0472">Membrane</keyword>
<accession>A0A2R6XZC7</accession>
<evidence type="ECO:0000313" key="4">
    <source>
        <dbReference type="Proteomes" id="UP000244338"/>
    </source>
</evidence>
<feature type="region of interest" description="Disordered" evidence="1">
    <location>
        <begin position="1"/>
        <end position="31"/>
    </location>
</feature>
<evidence type="ECO:0000256" key="1">
    <source>
        <dbReference type="SAM" id="MobiDB-lite"/>
    </source>
</evidence>
<feature type="compositionally biased region" description="Polar residues" evidence="1">
    <location>
        <begin position="7"/>
        <end position="18"/>
    </location>
</feature>
<sequence>MSKRRGQTIQTDASQTVRSDPPQPGQPAPTLIEGRDREQWIKAFFYARIKRVRKTRLSLMRRWLNGFGAIPVLLLLLLLAFYPQAIETLPADFPLALVISVVFAFLLAVRRVRPWFLEEDLYYLVPLGKALAPFWQEVERYTTRLTHIGLSLVWLLLLPLFLARIGSLGIFLLMGFVILALNRLSVYVFFRGIVFPPLHNFFLRVFYGLIIALMLYGLFTHRLLLYVFTLVLILFFFLGVHVQTRHAPLPYERLVMLERKLARREARLWGTFFEQPTTVRAPYVLVPSTYTGRERRRKSVMWPYTRKHVLFYLYVRLWLRNGDVRQWLLNVLVVYVLMRTFPYTFLQLAMVVLFSWLMLQQMLTAEDRYTEGLWLKLFPLKPGEVRASYRRFARRIVALYAFFAALGWGFLNGWFLHVLS</sequence>